<dbReference type="EMBL" id="JRLX01000006">
    <property type="protein sequence ID" value="KGO87124.1"/>
    <property type="molecule type" value="Genomic_DNA"/>
</dbReference>
<dbReference type="OrthoDB" id="102925at237"/>
<feature type="transmembrane region" description="Helical" evidence="1">
    <location>
        <begin position="55"/>
        <end position="79"/>
    </location>
</feature>
<sequence length="126" mass="14952">MEFSFKLYDFIKEIEANRQYIVMWSAFGMPLLILALTLPLYILRKIGLYPYLKPFYSILYGSLLITWIIGFVAMMILFFTEVSGIRMFMIYALIFITYIFFTIFNYKKLNTLIDEKSKSIKDKAKA</sequence>
<proteinExistence type="predicted"/>
<keyword evidence="1" id="KW-0472">Membrane</keyword>
<organism evidence="2 3">
    <name type="scientific">Flavobacterium rivuli WB 3.3-2 = DSM 21788</name>
    <dbReference type="NCBI Taxonomy" id="1121895"/>
    <lineage>
        <taxon>Bacteria</taxon>
        <taxon>Pseudomonadati</taxon>
        <taxon>Bacteroidota</taxon>
        <taxon>Flavobacteriia</taxon>
        <taxon>Flavobacteriales</taxon>
        <taxon>Flavobacteriaceae</taxon>
        <taxon>Flavobacterium</taxon>
    </lineage>
</organism>
<protein>
    <submittedName>
        <fullName evidence="2">Uncharacterized protein</fullName>
    </submittedName>
</protein>
<dbReference type="STRING" id="1121895.GCA_000378485_01905"/>
<keyword evidence="1" id="KW-0812">Transmembrane</keyword>
<feature type="transmembrane region" description="Helical" evidence="1">
    <location>
        <begin position="85"/>
        <end position="106"/>
    </location>
</feature>
<dbReference type="RefSeq" id="WP_020213064.1">
    <property type="nucleotide sequence ID" value="NZ_JRLX01000006.1"/>
</dbReference>
<keyword evidence="1" id="KW-1133">Transmembrane helix</keyword>
<name>A0A0A2M4C8_9FLAO</name>
<accession>A0A0A2M4C8</accession>
<comment type="caution">
    <text evidence="2">The sequence shown here is derived from an EMBL/GenBank/DDBJ whole genome shotgun (WGS) entry which is preliminary data.</text>
</comment>
<feature type="transmembrane region" description="Helical" evidence="1">
    <location>
        <begin position="20"/>
        <end position="43"/>
    </location>
</feature>
<evidence type="ECO:0000313" key="3">
    <source>
        <dbReference type="Proteomes" id="UP000030152"/>
    </source>
</evidence>
<evidence type="ECO:0000313" key="2">
    <source>
        <dbReference type="EMBL" id="KGO87124.1"/>
    </source>
</evidence>
<reference evidence="2 3" key="1">
    <citation type="submission" date="2013-09" db="EMBL/GenBank/DDBJ databases">
        <authorList>
            <person name="Zeng Z."/>
            <person name="Chen C."/>
        </authorList>
    </citation>
    <scope>NUCLEOTIDE SEQUENCE [LARGE SCALE GENOMIC DNA]</scope>
    <source>
        <strain evidence="2 3">WB 3.3-2</strain>
    </source>
</reference>
<keyword evidence="3" id="KW-1185">Reference proteome</keyword>
<dbReference type="eggNOG" id="ENOG5033XDV">
    <property type="taxonomic scope" value="Bacteria"/>
</dbReference>
<evidence type="ECO:0000256" key="1">
    <source>
        <dbReference type="SAM" id="Phobius"/>
    </source>
</evidence>
<gene>
    <name evidence="2" type="ORF">Q765_07935</name>
</gene>
<dbReference type="Proteomes" id="UP000030152">
    <property type="component" value="Unassembled WGS sequence"/>
</dbReference>
<dbReference type="AlphaFoldDB" id="A0A0A2M4C8"/>